<evidence type="ECO:0000256" key="3">
    <source>
        <dbReference type="SAM" id="MobiDB-lite"/>
    </source>
</evidence>
<proteinExistence type="inferred from homology"/>
<dbReference type="InterPro" id="IPR058647">
    <property type="entry name" value="BSH_CzcB-like"/>
</dbReference>
<dbReference type="EMBL" id="QOHR01000002">
    <property type="protein sequence ID" value="REC58479.1"/>
    <property type="molecule type" value="Genomic_DNA"/>
</dbReference>
<reference evidence="6 7" key="1">
    <citation type="journal article" date="2017" name="Int. J. Syst. Evol. Microbiol.">
        <title>Rhodosalinus sediminis gen. nov., sp. nov., isolated from marine saltern.</title>
        <authorList>
            <person name="Guo L.Y."/>
            <person name="Ling S.K."/>
            <person name="Li C.M."/>
            <person name="Chen G.J."/>
            <person name="Du Z.J."/>
        </authorList>
    </citation>
    <scope>NUCLEOTIDE SEQUENCE [LARGE SCALE GENOMIC DNA]</scope>
    <source>
        <strain evidence="6 7">WDN1C137</strain>
    </source>
</reference>
<keyword evidence="2" id="KW-0175">Coiled coil</keyword>
<dbReference type="Gene3D" id="2.40.50.100">
    <property type="match status" value="2"/>
</dbReference>
<dbReference type="OrthoDB" id="9806939at2"/>
<feature type="domain" description="CzcB-like barrel-sandwich hybrid" evidence="5">
    <location>
        <begin position="95"/>
        <end position="221"/>
    </location>
</feature>
<organism evidence="6 7">
    <name type="scientific">Rhodosalinus sediminis</name>
    <dbReference type="NCBI Taxonomy" id="1940533"/>
    <lineage>
        <taxon>Bacteria</taxon>
        <taxon>Pseudomonadati</taxon>
        <taxon>Pseudomonadota</taxon>
        <taxon>Alphaproteobacteria</taxon>
        <taxon>Rhodobacterales</taxon>
        <taxon>Paracoccaceae</taxon>
        <taxon>Rhodosalinus</taxon>
    </lineage>
</organism>
<dbReference type="InterPro" id="IPR006143">
    <property type="entry name" value="RND_pump_MFP"/>
</dbReference>
<dbReference type="PANTHER" id="PTHR30469:SF29">
    <property type="entry name" value="BLR2860 PROTEIN"/>
    <property type="match status" value="1"/>
</dbReference>
<dbReference type="GO" id="GO:1990281">
    <property type="term" value="C:efflux pump complex"/>
    <property type="evidence" value="ECO:0007669"/>
    <property type="project" value="TreeGrafter"/>
</dbReference>
<dbReference type="RefSeq" id="WP_115978309.1">
    <property type="nucleotide sequence ID" value="NZ_QOHR01000002.1"/>
</dbReference>
<accession>A0A3D9BYA9</accession>
<dbReference type="PANTHER" id="PTHR30469">
    <property type="entry name" value="MULTIDRUG RESISTANCE PROTEIN MDTA"/>
    <property type="match status" value="1"/>
</dbReference>
<evidence type="ECO:0000313" key="6">
    <source>
        <dbReference type="EMBL" id="REC58479.1"/>
    </source>
</evidence>
<dbReference type="SUPFAM" id="SSF111369">
    <property type="entry name" value="HlyD-like secretion proteins"/>
    <property type="match status" value="1"/>
</dbReference>
<dbReference type="Pfam" id="PF25954">
    <property type="entry name" value="Beta-barrel_RND_2"/>
    <property type="match status" value="1"/>
</dbReference>
<evidence type="ECO:0000259" key="5">
    <source>
        <dbReference type="Pfam" id="PF25973"/>
    </source>
</evidence>
<feature type="domain" description="CusB-like beta-barrel" evidence="4">
    <location>
        <begin position="227"/>
        <end position="297"/>
    </location>
</feature>
<dbReference type="InterPro" id="IPR058792">
    <property type="entry name" value="Beta-barrel_RND_2"/>
</dbReference>
<evidence type="ECO:0000259" key="4">
    <source>
        <dbReference type="Pfam" id="PF25954"/>
    </source>
</evidence>
<evidence type="ECO:0000313" key="7">
    <source>
        <dbReference type="Proteomes" id="UP000257131"/>
    </source>
</evidence>
<feature type="region of interest" description="Disordered" evidence="3">
    <location>
        <begin position="1"/>
        <end position="22"/>
    </location>
</feature>
<comment type="caution">
    <text evidence="6">The sequence shown here is derived from an EMBL/GenBank/DDBJ whole genome shotgun (WGS) entry which is preliminary data.</text>
</comment>
<dbReference type="GO" id="GO:0015562">
    <property type="term" value="F:efflux transmembrane transporter activity"/>
    <property type="evidence" value="ECO:0007669"/>
    <property type="project" value="TreeGrafter"/>
</dbReference>
<dbReference type="Proteomes" id="UP000257131">
    <property type="component" value="Unassembled WGS sequence"/>
</dbReference>
<dbReference type="NCBIfam" id="TIGR01730">
    <property type="entry name" value="RND_mfp"/>
    <property type="match status" value="1"/>
</dbReference>
<feature type="coiled-coil region" evidence="2">
    <location>
        <begin position="127"/>
        <end position="192"/>
    </location>
</feature>
<keyword evidence="7" id="KW-1185">Reference proteome</keyword>
<dbReference type="AlphaFoldDB" id="A0A3D9BYA9"/>
<evidence type="ECO:0000256" key="1">
    <source>
        <dbReference type="ARBA" id="ARBA00009477"/>
    </source>
</evidence>
<sequence length="399" mass="41623">MASDPETGAAGDRPDALTFEGDPGAGRSKWLALAAIVALAAWLGSGYVLPTGDTTTATAEGEGPAPVQVAVRESAAEPVMRVFVAEGETEPERDTQVRAEATGSVAEVAVAKGAAVEAGQLIARVAQDRARAQLEQAQEEVDRARRDFENAQTLLDRGAGTVDRVARTRAALAAAEAQLTQAREALKDTEIRAPFAGRLESLDIEAGEFVSAGTPVARVVDLTPLTVSVSVPQREIAALSEGQRAEVEVVTGERREGRVAFLGAAADPQTRTFAAEVEIANADGAIPAGVSAQVRLPKGEVAAHFLSPAILSLDPAGRLGIKTVTEEGTVAFHPVEIVRAGTEGVWVTGLPDPARIITVGQGFVSEGESVAARPEEELELGRMRDRLLETRAAPEDDAP</sequence>
<protein>
    <submittedName>
        <fullName evidence="6">Efflux RND transporter periplasmic adaptor subunit</fullName>
    </submittedName>
</protein>
<evidence type="ECO:0000256" key="2">
    <source>
        <dbReference type="SAM" id="Coils"/>
    </source>
</evidence>
<name>A0A3D9BYA9_9RHOB</name>
<dbReference type="Gene3D" id="2.40.30.170">
    <property type="match status" value="1"/>
</dbReference>
<dbReference type="Pfam" id="PF25973">
    <property type="entry name" value="BSH_CzcB"/>
    <property type="match status" value="1"/>
</dbReference>
<comment type="similarity">
    <text evidence="1">Belongs to the membrane fusion protein (MFP) (TC 8.A.1) family.</text>
</comment>
<gene>
    <name evidence="6" type="ORF">DRV84_02645</name>
</gene>